<evidence type="ECO:0000256" key="2">
    <source>
        <dbReference type="ARBA" id="ARBA00004401"/>
    </source>
</evidence>
<protein>
    <recommendedName>
        <fullName evidence="4 6">Signal peptidase I</fullName>
        <ecNumber evidence="4 6">3.4.21.89</ecNumber>
    </recommendedName>
</protein>
<proteinExistence type="inferred from homology"/>
<evidence type="ECO:0000256" key="5">
    <source>
        <dbReference type="ARBA" id="ARBA00022801"/>
    </source>
</evidence>
<keyword evidence="6" id="KW-1133">Transmembrane helix</keyword>
<organism evidence="9 10">
    <name type="scientific">Kineococcus glutinatus</name>
    <dbReference type="NCBI Taxonomy" id="1070872"/>
    <lineage>
        <taxon>Bacteria</taxon>
        <taxon>Bacillati</taxon>
        <taxon>Actinomycetota</taxon>
        <taxon>Actinomycetes</taxon>
        <taxon>Kineosporiales</taxon>
        <taxon>Kineosporiaceae</taxon>
        <taxon>Kineococcus</taxon>
    </lineage>
</organism>
<sequence length="254" mass="27085">MNGPVDGGSAQPQEPTGAPQHGAAAQPPRRAGQGLLAAVRETVLVVAVALVVSLLVKTFLLQAFYIPSESMEETLEIGDRVIVSKLTPGPFELHRGDVVVFQDPGGWLPDQEPSTRGPVARVLAFVGLLPEDSNDHLIKRVIGLPGDQVACCDPSGHVTVNGTAVEEDYVYPGNVPSTKTFDVTVPEGRLWVMGDHRERSEDSRYHPDLPGGGTIPVDLVTGRAFTVIWPLDHWAWLSTPSTTFTGVGGVSGTR</sequence>
<dbReference type="InterPro" id="IPR036286">
    <property type="entry name" value="LexA/Signal_pep-like_sf"/>
</dbReference>
<dbReference type="EC" id="3.4.21.89" evidence="4 6"/>
<evidence type="ECO:0000256" key="3">
    <source>
        <dbReference type="ARBA" id="ARBA00009370"/>
    </source>
</evidence>
<dbReference type="Proteomes" id="UP001501195">
    <property type="component" value="Unassembled WGS sequence"/>
</dbReference>
<feature type="region of interest" description="Disordered" evidence="7">
    <location>
        <begin position="1"/>
        <end position="29"/>
    </location>
</feature>
<keyword evidence="6" id="KW-0812">Transmembrane</keyword>
<evidence type="ECO:0000313" key="10">
    <source>
        <dbReference type="Proteomes" id="UP001501195"/>
    </source>
</evidence>
<dbReference type="NCBIfam" id="TIGR02227">
    <property type="entry name" value="sigpep_I_bact"/>
    <property type="match status" value="1"/>
</dbReference>
<evidence type="ECO:0000256" key="4">
    <source>
        <dbReference type="ARBA" id="ARBA00013208"/>
    </source>
</evidence>
<dbReference type="EMBL" id="BAABIL010000057">
    <property type="protein sequence ID" value="GAA4965338.1"/>
    <property type="molecule type" value="Genomic_DNA"/>
</dbReference>
<evidence type="ECO:0000259" key="8">
    <source>
        <dbReference type="Pfam" id="PF10502"/>
    </source>
</evidence>
<feature type="compositionally biased region" description="Low complexity" evidence="7">
    <location>
        <begin position="17"/>
        <end position="29"/>
    </location>
</feature>
<dbReference type="CDD" id="cd06530">
    <property type="entry name" value="S26_SPase_I"/>
    <property type="match status" value="1"/>
</dbReference>
<keyword evidence="5 6" id="KW-0378">Hydrolase</keyword>
<feature type="transmembrane region" description="Helical" evidence="6">
    <location>
        <begin position="43"/>
        <end position="66"/>
    </location>
</feature>
<dbReference type="PRINTS" id="PR00727">
    <property type="entry name" value="LEADERPTASE"/>
</dbReference>
<reference evidence="10" key="1">
    <citation type="journal article" date="2019" name="Int. J. Syst. Evol. Microbiol.">
        <title>The Global Catalogue of Microorganisms (GCM) 10K type strain sequencing project: providing services to taxonomists for standard genome sequencing and annotation.</title>
        <authorList>
            <consortium name="The Broad Institute Genomics Platform"/>
            <consortium name="The Broad Institute Genome Sequencing Center for Infectious Disease"/>
            <person name="Wu L."/>
            <person name="Ma J."/>
        </authorList>
    </citation>
    <scope>NUCLEOTIDE SEQUENCE [LARGE SCALE GENOMIC DNA]</scope>
    <source>
        <strain evidence="10">JCM 18126</strain>
    </source>
</reference>
<dbReference type="PROSITE" id="PS00761">
    <property type="entry name" value="SPASE_I_3"/>
    <property type="match status" value="1"/>
</dbReference>
<comment type="caution">
    <text evidence="9">The sequence shown here is derived from an EMBL/GenBank/DDBJ whole genome shotgun (WGS) entry which is preliminary data.</text>
</comment>
<comment type="catalytic activity">
    <reaction evidence="1 6">
        <text>Cleavage of hydrophobic, N-terminal signal or leader sequences from secreted and periplasmic proteins.</text>
        <dbReference type="EC" id="3.4.21.89"/>
    </reaction>
</comment>
<gene>
    <name evidence="9" type="ORF">GCM10023225_05620</name>
</gene>
<dbReference type="Pfam" id="PF10502">
    <property type="entry name" value="Peptidase_S26"/>
    <property type="match status" value="1"/>
</dbReference>
<dbReference type="Gene3D" id="2.10.109.10">
    <property type="entry name" value="Umud Fragment, subunit A"/>
    <property type="match status" value="1"/>
</dbReference>
<keyword evidence="6" id="KW-0645">Protease</keyword>
<comment type="similarity">
    <text evidence="3 6">Belongs to the peptidase S26 family.</text>
</comment>
<dbReference type="PANTHER" id="PTHR43390">
    <property type="entry name" value="SIGNAL PEPTIDASE I"/>
    <property type="match status" value="1"/>
</dbReference>
<dbReference type="RefSeq" id="WP_345710807.1">
    <property type="nucleotide sequence ID" value="NZ_BAABIL010000057.1"/>
</dbReference>
<evidence type="ECO:0000256" key="1">
    <source>
        <dbReference type="ARBA" id="ARBA00000677"/>
    </source>
</evidence>
<evidence type="ECO:0000256" key="7">
    <source>
        <dbReference type="SAM" id="MobiDB-lite"/>
    </source>
</evidence>
<keyword evidence="6" id="KW-0472">Membrane</keyword>
<dbReference type="SUPFAM" id="SSF51306">
    <property type="entry name" value="LexA/Signal peptidase"/>
    <property type="match status" value="1"/>
</dbReference>
<dbReference type="InterPro" id="IPR000223">
    <property type="entry name" value="Pept_S26A_signal_pept_1"/>
</dbReference>
<evidence type="ECO:0000313" key="9">
    <source>
        <dbReference type="EMBL" id="GAA4965338.1"/>
    </source>
</evidence>
<accession>A0ABP9HA47</accession>
<evidence type="ECO:0000256" key="6">
    <source>
        <dbReference type="RuleBase" id="RU362042"/>
    </source>
</evidence>
<keyword evidence="10" id="KW-1185">Reference proteome</keyword>
<dbReference type="PANTHER" id="PTHR43390:SF1">
    <property type="entry name" value="CHLOROPLAST PROCESSING PEPTIDASE"/>
    <property type="match status" value="1"/>
</dbReference>
<comment type="subcellular location">
    <subcellularLocation>
        <location evidence="2">Cell membrane</location>
        <topology evidence="2">Single-pass type II membrane protein</topology>
    </subcellularLocation>
    <subcellularLocation>
        <location evidence="6">Membrane</location>
        <topology evidence="6">Single-pass type II membrane protein</topology>
    </subcellularLocation>
</comment>
<dbReference type="InterPro" id="IPR019758">
    <property type="entry name" value="Pept_S26A_signal_pept_1_CS"/>
</dbReference>
<name>A0ABP9HA47_9ACTN</name>
<dbReference type="InterPro" id="IPR019533">
    <property type="entry name" value="Peptidase_S26"/>
</dbReference>
<feature type="domain" description="Peptidase S26" evidence="8">
    <location>
        <begin position="40"/>
        <end position="229"/>
    </location>
</feature>